<comment type="caution">
    <text evidence="2">The sequence shown here is derived from an EMBL/GenBank/DDBJ whole genome shotgun (WGS) entry which is preliminary data.</text>
</comment>
<dbReference type="InterPro" id="IPR006148">
    <property type="entry name" value="Glc/Gal-6P_isomerase"/>
</dbReference>
<gene>
    <name evidence="2" type="ORF">C0029_02700</name>
</gene>
<dbReference type="AlphaFoldDB" id="A0AAP8MGV4"/>
<proteinExistence type="predicted"/>
<name>A0AAP8MGV4_9GAMM</name>
<sequence length="755" mass="85118">MSRNGKCATMGVMKTRLPGMSATTTAMVQEDSGIHVGISPDLPAAANHAAELMFDRYRQWLGHDRLHAWGTYKQQYFTIAIGGGNTLKALYNTWLDQYARSIDWLGRVRFFFLEDSTGEAGWESPEQSLRVNFLQPLAERLSHGRGSNTLRRKLKLPRSASPAEVVEAFVQRLCHPIDLTPAQQALRHNKPRRALALAQQEQARYQALICGHLGATMSFHQIISGVGKDGSLGALSPYSPRLKETAPTTTLLKQPQGALRIALNRGVFTHAECIHLMVAGTLKLKALGRLEMEEATPFEQTVMETPLRLLRETWEIANKVYLFADEQALHFDETIFEYRAKGQRIQNKAETRLGDEDNGVHALLLHGFLGLFSFANLLVRLPSSWTVSALHRGSRAKFLPREEIFPHYALAVRKAILRNWRQGRPTPVAGHSIAGVIMDHLLLSLLPDEDSKPLPYERLDRDDRDLVDALRTAGMVHLATWSPADGPNTGENIKSLVSHWRNETALDYGGFEQTYQVDRQGKLNPVHAEAIARSNEDIAGLERFLQRKIARPLINSLNLGVRALLNSTTVQHRLLNADMPYALRLVGSRLLRTVSMYGLTREIEAALCNPAQYQRRHLKALDILIAYDIPWLSVIHRDDFLVSARRHREEFEYLASARMLKEGVNHPDQLSTTIRHIAIERSDEDLPIDPLNPHLLIMATNHEGNRMARQITAAMTRFVNENLARAIARGDINSLASVERWQRKTQRKGKSRKVA</sequence>
<dbReference type="EMBL" id="PKUR01000001">
    <property type="protein sequence ID" value="PLW87515.1"/>
    <property type="molecule type" value="Genomic_DNA"/>
</dbReference>
<feature type="domain" description="Glucosamine/galactosamine-6-phosphate isomerase" evidence="1">
    <location>
        <begin position="169"/>
        <end position="293"/>
    </location>
</feature>
<evidence type="ECO:0000313" key="3">
    <source>
        <dbReference type="Proteomes" id="UP000235162"/>
    </source>
</evidence>
<dbReference type="InterPro" id="IPR037171">
    <property type="entry name" value="NagB/RpiA_transferase-like"/>
</dbReference>
<evidence type="ECO:0000259" key="1">
    <source>
        <dbReference type="Pfam" id="PF01182"/>
    </source>
</evidence>
<dbReference type="Pfam" id="PF01182">
    <property type="entry name" value="Glucosamine_iso"/>
    <property type="match status" value="1"/>
</dbReference>
<dbReference type="GO" id="GO:0005975">
    <property type="term" value="P:carbohydrate metabolic process"/>
    <property type="evidence" value="ECO:0007669"/>
    <property type="project" value="InterPro"/>
</dbReference>
<protein>
    <recommendedName>
        <fullName evidence="1">Glucosamine/galactosamine-6-phosphate isomerase domain-containing protein</fullName>
    </recommendedName>
</protein>
<organism evidence="2 3">
    <name type="scientific">Halioglobus japonicus</name>
    <dbReference type="NCBI Taxonomy" id="930805"/>
    <lineage>
        <taxon>Bacteria</taxon>
        <taxon>Pseudomonadati</taxon>
        <taxon>Pseudomonadota</taxon>
        <taxon>Gammaproteobacteria</taxon>
        <taxon>Cellvibrionales</taxon>
        <taxon>Halieaceae</taxon>
        <taxon>Halioglobus</taxon>
    </lineage>
</organism>
<dbReference type="SUPFAM" id="SSF100950">
    <property type="entry name" value="NagB/RpiA/CoA transferase-like"/>
    <property type="match status" value="1"/>
</dbReference>
<dbReference type="Proteomes" id="UP000235162">
    <property type="component" value="Unassembled WGS sequence"/>
</dbReference>
<accession>A0AAP8MGV4</accession>
<reference evidence="2 3" key="1">
    <citation type="submission" date="2018-01" db="EMBL/GenBank/DDBJ databases">
        <title>The draft genome sequence of Halioglobus japonicus S1-36.</title>
        <authorList>
            <person name="Du Z.-J."/>
            <person name="Shi M.-J."/>
        </authorList>
    </citation>
    <scope>NUCLEOTIDE SEQUENCE [LARGE SCALE GENOMIC DNA]</scope>
    <source>
        <strain evidence="2 3">S1-36</strain>
    </source>
</reference>
<dbReference type="Gene3D" id="3.40.50.1360">
    <property type="match status" value="1"/>
</dbReference>
<evidence type="ECO:0000313" key="2">
    <source>
        <dbReference type="EMBL" id="PLW87515.1"/>
    </source>
</evidence>
<keyword evidence="3" id="KW-1185">Reference proteome</keyword>